<dbReference type="InterPro" id="IPR051211">
    <property type="entry name" value="PG_lysyltransferase"/>
</dbReference>
<keyword evidence="10 14" id="KW-0472">Membrane</keyword>
<dbReference type="PANTHER" id="PTHR34697:SF2">
    <property type="entry name" value="PHOSPHATIDYLGLYCEROL LYSYLTRANSFERASE"/>
    <property type="match status" value="1"/>
</dbReference>
<evidence type="ECO:0000256" key="4">
    <source>
        <dbReference type="ARBA" id="ARBA00021546"/>
    </source>
</evidence>
<keyword evidence="11 14" id="KW-0046">Antibiotic resistance</keyword>
<dbReference type="Pfam" id="PF03706">
    <property type="entry name" value="LPG_synthase_TM"/>
    <property type="match status" value="1"/>
</dbReference>
<comment type="function">
    <text evidence="14">Catalyzes the transfer of a lysyl group from L-lysyl-tRNA(Lys) to membrane-bound phosphatidylglycerol (PG), which produces lysylphosphatidylglycerol (LPG), a major component of the bacterial membrane with a positive net charge. LPG synthesis contributes to bacterial virulence as it is involved in the resistance mechanism against cationic antimicrobial peptides (CAMP) produces by the host's immune system (defensins, cathelicidins) and by the competing microorganisms.</text>
</comment>
<dbReference type="EMBL" id="JBHSNC010000001">
    <property type="protein sequence ID" value="MFC5527904.1"/>
    <property type="molecule type" value="Genomic_DNA"/>
</dbReference>
<feature type="transmembrane region" description="Helical" evidence="14">
    <location>
        <begin position="479"/>
        <end position="504"/>
    </location>
</feature>
<feature type="transmembrane region" description="Helical" evidence="14">
    <location>
        <begin position="144"/>
        <end position="167"/>
    </location>
</feature>
<keyword evidence="17" id="KW-1185">Reference proteome</keyword>
<feature type="transmembrane region" description="Helical" evidence="14">
    <location>
        <begin position="399"/>
        <end position="418"/>
    </location>
</feature>
<evidence type="ECO:0000256" key="9">
    <source>
        <dbReference type="ARBA" id="ARBA00023098"/>
    </source>
</evidence>
<feature type="transmembrane region" description="Helical" evidence="14">
    <location>
        <begin position="292"/>
        <end position="314"/>
    </location>
</feature>
<protein>
    <recommendedName>
        <fullName evidence="4 14">Phosphatidylglycerol lysyltransferase</fullName>
        <ecNumber evidence="3 14">2.3.2.3</ecNumber>
    </recommendedName>
    <alternativeName>
        <fullName evidence="12 14">Lysylphosphatidylglycerol synthase</fullName>
    </alternativeName>
</protein>
<keyword evidence="5" id="KW-1003">Cell membrane</keyword>
<name>A0ABW0QYC9_9BACL</name>
<dbReference type="Proteomes" id="UP001596108">
    <property type="component" value="Unassembled WGS sequence"/>
</dbReference>
<evidence type="ECO:0000256" key="8">
    <source>
        <dbReference type="ARBA" id="ARBA00022989"/>
    </source>
</evidence>
<dbReference type="RefSeq" id="WP_378109710.1">
    <property type="nucleotide sequence ID" value="NZ_JBHSNC010000001.1"/>
</dbReference>
<gene>
    <name evidence="14 16" type="primary">mprF</name>
    <name evidence="16" type="ORF">ACFPQ4_00300</name>
</gene>
<evidence type="ECO:0000256" key="7">
    <source>
        <dbReference type="ARBA" id="ARBA00022692"/>
    </source>
</evidence>
<sequence>MKDLQEVHRTKFSKLLTVLHRYKLLQILIPTAVIAFIYWEGKNEFQRFDWTGTLHTLHQMKPATVLFLFGTALIAIAAVSVYDFVLRRHFNIPISRWDTFRYSWVANTSNSVIGFSGIAGAAFRTFFYRKHKIPMQTITASISFLSTITITGLSMLSWAGIFGFLPIQAVVHVHPWTIFAVWATALYLPGYIFLQRTSFYAKWLNRNLPRMNGATIAASIVASLLEWVCAGICFWLIGTCLLPGLSLADALGIYTVSAITGLLTMAPGGIGGFDLTALLGLQQLGYPADKTAAVLVLFRLLYYLFPWMIGLVIAASDVAMDRDKTIDPDDENFENGLNNWQKIWHFPNQFKLVGELGVWSLGKLVFASGFVLLLSAALPGLLYRLHLTDELLAAPLMKLSHQLSVVIGLLLIVLSWGISHRVKRAYQLTLFFLCMGAIFTFSKAFDIEEALFLLIVALLLWISRDRFYRISASFSRDKAALWGLLTFALAYVYDLIASGIHPALSNPSTSADELTWLINPKLNGLVAITGIIVTWLMLSLILLLRPYRLVNKGASQEEQEKLRKFLDHENGNLLTHVLFAGDKNFFWASNERVLIPYSIIRNKLVVLGDPIGNREWISEAIQECQRFADLYDLSVVFYQVSPSYLPIYHENGYRFFKLGEEALVQLDSFTLSGKRMTNLRTVKNRFDREGFRFEISKPPHDNQLLEKLLPISNKWLHRKKEKGFSLGWFEESYMQLSPIVLLINPEDVIIAFATLAPSYDNDCSISVDLMRHLPNTPNGTMDQLFVCLLEWAKSEGYETFNLGMAPLSSVGQAQAAIREEKLAHFVFKHSGYWYGFKGLRKYKEKFYPAWEPRYLAYPRSVSLPILLLELVRLIARRPKRNEKKTTSHDEVVH</sequence>
<feature type="transmembrane region" description="Helical" evidence="14">
    <location>
        <begin position="524"/>
        <end position="544"/>
    </location>
</feature>
<evidence type="ECO:0000256" key="12">
    <source>
        <dbReference type="ARBA" id="ARBA00031899"/>
    </source>
</evidence>
<keyword evidence="7 14" id="KW-0812">Transmembrane</keyword>
<accession>A0ABW0QYC9</accession>
<dbReference type="InterPro" id="IPR024320">
    <property type="entry name" value="LPG_synthase_C"/>
</dbReference>
<dbReference type="EC" id="2.3.2.3" evidence="3 14"/>
<comment type="caution">
    <text evidence="16">The sequence shown here is derived from an EMBL/GenBank/DDBJ whole genome shotgun (WGS) entry which is preliminary data.</text>
</comment>
<dbReference type="Pfam" id="PF09924">
    <property type="entry name" value="LPG_synthase_C"/>
    <property type="match status" value="1"/>
</dbReference>
<evidence type="ECO:0000256" key="10">
    <source>
        <dbReference type="ARBA" id="ARBA00023136"/>
    </source>
</evidence>
<dbReference type="InterPro" id="IPR016181">
    <property type="entry name" value="Acyl_CoA_acyltransferase"/>
</dbReference>
<evidence type="ECO:0000256" key="3">
    <source>
        <dbReference type="ARBA" id="ARBA00012014"/>
    </source>
</evidence>
<proteinExistence type="inferred from homology"/>
<feature type="transmembrane region" description="Helical" evidence="14">
    <location>
        <begin position="215"/>
        <end position="237"/>
    </location>
</feature>
<feature type="transmembrane region" description="Helical" evidence="14">
    <location>
        <begin position="62"/>
        <end position="82"/>
    </location>
</feature>
<evidence type="ECO:0000256" key="2">
    <source>
        <dbReference type="ARBA" id="ARBA00008627"/>
    </source>
</evidence>
<keyword evidence="9 14" id="KW-0443">Lipid metabolism</keyword>
<evidence type="ECO:0000313" key="16">
    <source>
        <dbReference type="EMBL" id="MFC5527904.1"/>
    </source>
</evidence>
<evidence type="ECO:0000256" key="13">
    <source>
        <dbReference type="ARBA" id="ARBA00047540"/>
    </source>
</evidence>
<feature type="transmembrane region" description="Helical" evidence="14">
    <location>
        <begin position="173"/>
        <end position="194"/>
    </location>
</feature>
<comment type="similarity">
    <text evidence="2 14">Belongs to the LPG synthase family.</text>
</comment>
<dbReference type="InterPro" id="IPR022791">
    <property type="entry name" value="L-PG_synthase/AglD"/>
</dbReference>
<keyword evidence="8 14" id="KW-1133">Transmembrane helix</keyword>
<dbReference type="SUPFAM" id="SSF55729">
    <property type="entry name" value="Acyl-CoA N-acyltransferases (Nat)"/>
    <property type="match status" value="1"/>
</dbReference>
<evidence type="ECO:0000256" key="5">
    <source>
        <dbReference type="ARBA" id="ARBA00022475"/>
    </source>
</evidence>
<evidence type="ECO:0000256" key="11">
    <source>
        <dbReference type="ARBA" id="ARBA00023251"/>
    </source>
</evidence>
<keyword evidence="6 14" id="KW-0808">Transferase</keyword>
<evidence type="ECO:0000256" key="6">
    <source>
        <dbReference type="ARBA" id="ARBA00022679"/>
    </source>
</evidence>
<dbReference type="PANTHER" id="PTHR34697">
    <property type="entry name" value="PHOSPHATIDYLGLYCEROL LYSYLTRANSFERASE"/>
    <property type="match status" value="1"/>
</dbReference>
<evidence type="ECO:0000259" key="15">
    <source>
        <dbReference type="Pfam" id="PF09924"/>
    </source>
</evidence>
<reference evidence="17" key="1">
    <citation type="journal article" date="2019" name="Int. J. Syst. Evol. Microbiol.">
        <title>The Global Catalogue of Microorganisms (GCM) 10K type strain sequencing project: providing services to taxonomists for standard genome sequencing and annotation.</title>
        <authorList>
            <consortium name="The Broad Institute Genomics Platform"/>
            <consortium name="The Broad Institute Genome Sequencing Center for Infectious Disease"/>
            <person name="Wu L."/>
            <person name="Ma J."/>
        </authorList>
    </citation>
    <scope>NUCLEOTIDE SEQUENCE [LARGE SCALE GENOMIC DNA]</scope>
    <source>
        <strain evidence="17">CGMCC 1.18578</strain>
    </source>
</reference>
<comment type="subcellular location">
    <subcellularLocation>
        <location evidence="1 14">Cell membrane</location>
        <topology evidence="1 14">Multi-pass membrane protein</topology>
    </subcellularLocation>
</comment>
<feature type="domain" description="Phosphatidylglycerol lysyltransferase C-terminal" evidence="15">
    <location>
        <begin position="564"/>
        <end position="857"/>
    </location>
</feature>
<evidence type="ECO:0000313" key="17">
    <source>
        <dbReference type="Proteomes" id="UP001596108"/>
    </source>
</evidence>
<evidence type="ECO:0000256" key="1">
    <source>
        <dbReference type="ARBA" id="ARBA00004651"/>
    </source>
</evidence>
<feature type="transmembrane region" description="Helical" evidence="14">
    <location>
        <begin position="102"/>
        <end position="123"/>
    </location>
</feature>
<feature type="transmembrane region" description="Helical" evidence="14">
    <location>
        <begin position="364"/>
        <end position="387"/>
    </location>
</feature>
<comment type="catalytic activity">
    <reaction evidence="13 14">
        <text>L-lysyl-tRNA(Lys) + a 1,2-diacyl-sn-glycero-3-phospho-(1'-sn-glycerol) = a 1,2-diacyl-sn-glycero-3-phospho-1'-(3'-O-L-lysyl)-sn-glycerol + tRNA(Lys)</text>
        <dbReference type="Rhea" id="RHEA:10668"/>
        <dbReference type="Rhea" id="RHEA-COMP:9696"/>
        <dbReference type="Rhea" id="RHEA-COMP:9697"/>
        <dbReference type="ChEBI" id="CHEBI:64716"/>
        <dbReference type="ChEBI" id="CHEBI:75792"/>
        <dbReference type="ChEBI" id="CHEBI:78442"/>
        <dbReference type="ChEBI" id="CHEBI:78529"/>
        <dbReference type="EC" id="2.3.2.3"/>
    </reaction>
</comment>
<dbReference type="NCBIfam" id="NF033480">
    <property type="entry name" value="bifunc_MprF"/>
    <property type="match status" value="1"/>
</dbReference>
<evidence type="ECO:0000256" key="14">
    <source>
        <dbReference type="RuleBase" id="RU363042"/>
    </source>
</evidence>
<organism evidence="16 17">
    <name type="scientific">Cohnella yongneupensis</name>
    <dbReference type="NCBI Taxonomy" id="425006"/>
    <lineage>
        <taxon>Bacteria</taxon>
        <taxon>Bacillati</taxon>
        <taxon>Bacillota</taxon>
        <taxon>Bacilli</taxon>
        <taxon>Bacillales</taxon>
        <taxon>Paenibacillaceae</taxon>
        <taxon>Cohnella</taxon>
    </lineage>
</organism>